<comment type="subunit">
    <text evidence="7">The basal body constitutes a major portion of the flagellar organelle and consists of four rings (L,P,S, and M) mounted on a central rod.</text>
</comment>
<evidence type="ECO:0000256" key="3">
    <source>
        <dbReference type="ARBA" id="ARBA00022729"/>
    </source>
</evidence>
<dbReference type="InterPro" id="IPR000527">
    <property type="entry name" value="Flag_Lring"/>
</dbReference>
<keyword evidence="9" id="KW-0969">Cilium</keyword>
<gene>
    <name evidence="9" type="primary">flgH_3</name>
    <name evidence="7" type="synonym">flgH</name>
    <name evidence="9" type="ORF">LMG18101_05092</name>
</gene>
<keyword evidence="4 7" id="KW-0472">Membrane</keyword>
<evidence type="ECO:0000256" key="5">
    <source>
        <dbReference type="ARBA" id="ARBA00023143"/>
    </source>
</evidence>
<dbReference type="HAMAP" id="MF_00415">
    <property type="entry name" value="FlgH"/>
    <property type="match status" value="1"/>
</dbReference>
<evidence type="ECO:0000313" key="10">
    <source>
        <dbReference type="Proteomes" id="UP001189757"/>
    </source>
</evidence>
<reference evidence="9 10" key="1">
    <citation type="submission" date="2023-07" db="EMBL/GenBank/DDBJ databases">
        <authorList>
            <person name="Peeters C."/>
        </authorList>
    </citation>
    <scope>NUCLEOTIDE SEQUENCE [LARGE SCALE GENOMIC DNA]</scope>
    <source>
        <strain evidence="9 10">LMG 18101</strain>
    </source>
</reference>
<keyword evidence="5 7" id="KW-0975">Bacterial flagellum</keyword>
<evidence type="ECO:0000256" key="6">
    <source>
        <dbReference type="ARBA" id="ARBA00023237"/>
    </source>
</evidence>
<keyword evidence="3 8" id="KW-0732">Signal</keyword>
<dbReference type="PANTHER" id="PTHR34933:SF1">
    <property type="entry name" value="FLAGELLAR L-RING PROTEIN"/>
    <property type="match status" value="1"/>
</dbReference>
<feature type="signal peptide" evidence="8">
    <location>
        <begin position="1"/>
        <end position="27"/>
    </location>
</feature>
<comment type="caution">
    <text evidence="9">The sequence shown here is derived from an EMBL/GenBank/DDBJ whole genome shotgun (WGS) entry which is preliminary data.</text>
</comment>
<name>A0ABM9KD76_9RALS</name>
<keyword evidence="9" id="KW-0966">Cell projection</keyword>
<dbReference type="EMBL" id="CATZLL010000024">
    <property type="protein sequence ID" value="CAJ0822607.1"/>
    <property type="molecule type" value="Genomic_DNA"/>
</dbReference>
<evidence type="ECO:0000313" key="9">
    <source>
        <dbReference type="EMBL" id="CAJ0822607.1"/>
    </source>
</evidence>
<dbReference type="Proteomes" id="UP001189757">
    <property type="component" value="Unassembled WGS sequence"/>
</dbReference>
<keyword evidence="10" id="KW-1185">Reference proteome</keyword>
<dbReference type="Pfam" id="PF02107">
    <property type="entry name" value="FlgH"/>
    <property type="match status" value="1"/>
</dbReference>
<comment type="function">
    <text evidence="1 7">Assembles around the rod to form the L-ring and probably protects the motor/basal body from shearing forces during rotation.</text>
</comment>
<keyword evidence="9" id="KW-0282">Flagellum</keyword>
<feature type="chain" id="PRO_5045396495" description="Flagellar L-ring protein" evidence="8">
    <location>
        <begin position="28"/>
        <end position="197"/>
    </location>
</feature>
<evidence type="ECO:0000256" key="7">
    <source>
        <dbReference type="HAMAP-Rule" id="MF_00415"/>
    </source>
</evidence>
<evidence type="ECO:0000256" key="8">
    <source>
        <dbReference type="SAM" id="SignalP"/>
    </source>
</evidence>
<keyword evidence="6 7" id="KW-0998">Cell outer membrane</keyword>
<proteinExistence type="inferred from homology"/>
<comment type="subcellular location">
    <subcellularLocation>
        <location evidence="7">Cell outer membrane</location>
    </subcellularLocation>
    <subcellularLocation>
        <location evidence="7">Bacterial flagellum basal body</location>
    </subcellularLocation>
</comment>
<dbReference type="PANTHER" id="PTHR34933">
    <property type="entry name" value="FLAGELLAR L-RING PROTEIN"/>
    <property type="match status" value="1"/>
</dbReference>
<evidence type="ECO:0000256" key="1">
    <source>
        <dbReference type="ARBA" id="ARBA00002591"/>
    </source>
</evidence>
<protein>
    <recommendedName>
        <fullName evidence="7">Flagellar L-ring protein</fullName>
    </recommendedName>
    <alternativeName>
        <fullName evidence="7">Basal body L-ring protein</fullName>
    </alternativeName>
</protein>
<evidence type="ECO:0000256" key="2">
    <source>
        <dbReference type="ARBA" id="ARBA00006929"/>
    </source>
</evidence>
<evidence type="ECO:0000256" key="4">
    <source>
        <dbReference type="ARBA" id="ARBA00023136"/>
    </source>
</evidence>
<accession>A0ABM9KD76</accession>
<comment type="similarity">
    <text evidence="2 7">Belongs to the FlgH family.</text>
</comment>
<dbReference type="PRINTS" id="PR01008">
    <property type="entry name" value="FLGLRINGFLGH"/>
</dbReference>
<sequence length="197" mass="21393">MSNTFLTSRCFAALAVWLLLTSTVASAESLYSEQRFRPLTADNKAFRVDDVITVQVYENASAAANADTATRRKNDIGGNLSVTRTAPLAANLNVAGDFDGGGRTSRAGKVLALLTVRVQEVLPSGDLRVAGEQLLVINGEQQRINLEGRVRPLDISDGNVVLSTRIADARITYVGEGDLSERQTRAWWRKVLDFLGL</sequence>
<organism evidence="9 10">
    <name type="scientific">Ralstonia flaminis</name>
    <dbReference type="NCBI Taxonomy" id="3058597"/>
    <lineage>
        <taxon>Bacteria</taxon>
        <taxon>Pseudomonadati</taxon>
        <taxon>Pseudomonadota</taxon>
        <taxon>Betaproteobacteria</taxon>
        <taxon>Burkholderiales</taxon>
        <taxon>Burkholderiaceae</taxon>
        <taxon>Ralstonia</taxon>
    </lineage>
</organism>